<keyword evidence="1" id="KW-0413">Isomerase</keyword>
<sequence length="298" mass="32741">MPEERAAAVALEAAAATYRLALGLAYRGEAYFGWQSQPGGQTVQDHVQRALSHFVLGETAPVADFGLRCSGRTDTGVHALNQVVHLDVPVQRPPHAWVRGVNRFLPPDIAVQWCAAVGPEFHARRLARRRRYVYLIRESASRPAFEAQACGWSVRPLDGAAMQAAADLLLGEHDFSAFRSSQCQALSPVKTLYRAEVTRHGSCWRIDVEGNAFLHHMVRNLVGCLVYVGQGRHPPQWLGEVLAARRRDLAAPTYPPQGLYFLGPVYDPSWKLPEYTPGMDWLPGAAAEAAAHPAYCGA</sequence>
<organism evidence="1 2">
    <name type="scientific">Amphibiibacter pelophylacis</name>
    <dbReference type="NCBI Taxonomy" id="1799477"/>
    <lineage>
        <taxon>Bacteria</taxon>
        <taxon>Pseudomonadati</taxon>
        <taxon>Pseudomonadota</taxon>
        <taxon>Betaproteobacteria</taxon>
        <taxon>Burkholderiales</taxon>
        <taxon>Sphaerotilaceae</taxon>
        <taxon>Amphibiibacter</taxon>
    </lineage>
</organism>
<reference evidence="1" key="1">
    <citation type="submission" date="2023-10" db="EMBL/GenBank/DDBJ databases">
        <title>Amphibacter perezi, gen. nov., sp. nov. a novel taxa of the family Comamonadaceae, class Betaproteobacteria isolated from the skin microbiota of Pelophylax perezi from different populations.</title>
        <authorList>
            <person name="Costa S."/>
            <person name="Proenca D.N."/>
            <person name="Lopes I."/>
            <person name="Morais P.V."/>
        </authorList>
    </citation>
    <scope>NUCLEOTIDE SEQUENCE</scope>
    <source>
        <strain evidence="1">SL12-8</strain>
    </source>
</reference>
<protein>
    <submittedName>
        <fullName evidence="1">tRNA pseudouridine(38-40) synthase TruA</fullName>
        <ecNumber evidence="1">5.4.99.12</ecNumber>
    </submittedName>
</protein>
<proteinExistence type="predicted"/>
<evidence type="ECO:0000313" key="2">
    <source>
        <dbReference type="Proteomes" id="UP001364695"/>
    </source>
</evidence>
<evidence type="ECO:0000313" key="1">
    <source>
        <dbReference type="EMBL" id="MEJ7138698.1"/>
    </source>
</evidence>
<accession>A0ACC6P3B5</accession>
<dbReference type="EC" id="5.4.99.12" evidence="1"/>
<dbReference type="EMBL" id="JAWDIE010000014">
    <property type="protein sequence ID" value="MEJ7138698.1"/>
    <property type="molecule type" value="Genomic_DNA"/>
</dbReference>
<comment type="caution">
    <text evidence="1">The sequence shown here is derived from an EMBL/GenBank/DDBJ whole genome shotgun (WGS) entry which is preliminary data.</text>
</comment>
<name>A0ACC6P3B5_9BURK</name>
<gene>
    <name evidence="1" type="primary">truA</name>
    <name evidence="1" type="ORF">RV045_09710</name>
</gene>
<keyword evidence="2" id="KW-1185">Reference proteome</keyword>
<dbReference type="Proteomes" id="UP001364695">
    <property type="component" value="Unassembled WGS sequence"/>
</dbReference>